<evidence type="ECO:0000256" key="1">
    <source>
        <dbReference type="SAM" id="MobiDB-lite"/>
    </source>
</evidence>
<dbReference type="OrthoDB" id="1694274at2759"/>
<evidence type="ECO:0000313" key="2">
    <source>
        <dbReference type="EMBL" id="KAF2196433.1"/>
    </source>
</evidence>
<comment type="caution">
    <text evidence="2">The sequence shown here is derived from an EMBL/GenBank/DDBJ whole genome shotgun (WGS) entry which is preliminary data.</text>
</comment>
<dbReference type="InterPro" id="IPR052898">
    <property type="entry name" value="ACAD10-like"/>
</dbReference>
<organism evidence="2 3">
    <name type="scientific">Delitschia confertaspora ATCC 74209</name>
    <dbReference type="NCBI Taxonomy" id="1513339"/>
    <lineage>
        <taxon>Eukaryota</taxon>
        <taxon>Fungi</taxon>
        <taxon>Dikarya</taxon>
        <taxon>Ascomycota</taxon>
        <taxon>Pezizomycotina</taxon>
        <taxon>Dothideomycetes</taxon>
        <taxon>Pleosporomycetidae</taxon>
        <taxon>Pleosporales</taxon>
        <taxon>Delitschiaceae</taxon>
        <taxon>Delitschia</taxon>
    </lineage>
</organism>
<dbReference type="SFLD" id="SFLDS00003">
    <property type="entry name" value="Haloacid_Dehalogenase"/>
    <property type="match status" value="1"/>
</dbReference>
<dbReference type="EMBL" id="ML994389">
    <property type="protein sequence ID" value="KAF2196433.1"/>
    <property type="molecule type" value="Genomic_DNA"/>
</dbReference>
<dbReference type="Gene3D" id="3.40.50.1000">
    <property type="entry name" value="HAD superfamily/HAD-like"/>
    <property type="match status" value="1"/>
</dbReference>
<accession>A0A9P4MQX9</accession>
<dbReference type="Gene3D" id="1.10.150.240">
    <property type="entry name" value="Putative phosphatase, domain 2"/>
    <property type="match status" value="1"/>
</dbReference>
<dbReference type="PANTHER" id="PTHR47829">
    <property type="entry name" value="HYDROLASE, PUTATIVE (AFU_ORTHOLOGUE AFUA_1G12880)-RELATED"/>
    <property type="match status" value="1"/>
</dbReference>
<sequence>MAKTTPPKAILFDIGGVVVVSPFQAILDYEIASGIPTGWINFSIQKGPHDTGAWQQIERGECALDDAWFASFKRQLSNPAHWEEFLETKVQRNPESNPGGGAAIPDDDTRTQGEGLPGRKPKVPEIDAKALFWNMMRISRTPDPFMYPALKALRKSGKFVLGALSNTVVFPEGIKDEKGVVFTKNLVHPPAPSNFANDSTEIQGLFDVFVSSAHVGVRKPDPRAYELAVREMDKAAREKGDKSGVKAEEVLFLDDIGVNLKWAKKSGLRTIKVDLGKTREAVKELEKQTGLNLLGDKAKL</sequence>
<name>A0A9P4MQX9_9PLEO</name>
<dbReference type="Proteomes" id="UP000799536">
    <property type="component" value="Unassembled WGS sequence"/>
</dbReference>
<dbReference type="InterPro" id="IPR036412">
    <property type="entry name" value="HAD-like_sf"/>
</dbReference>
<dbReference type="SUPFAM" id="SSF56784">
    <property type="entry name" value="HAD-like"/>
    <property type="match status" value="1"/>
</dbReference>
<reference evidence="2" key="1">
    <citation type="journal article" date="2020" name="Stud. Mycol.">
        <title>101 Dothideomycetes genomes: a test case for predicting lifestyles and emergence of pathogens.</title>
        <authorList>
            <person name="Haridas S."/>
            <person name="Albert R."/>
            <person name="Binder M."/>
            <person name="Bloem J."/>
            <person name="Labutti K."/>
            <person name="Salamov A."/>
            <person name="Andreopoulos B."/>
            <person name="Baker S."/>
            <person name="Barry K."/>
            <person name="Bills G."/>
            <person name="Bluhm B."/>
            <person name="Cannon C."/>
            <person name="Castanera R."/>
            <person name="Culley D."/>
            <person name="Daum C."/>
            <person name="Ezra D."/>
            <person name="Gonzalez J."/>
            <person name="Henrissat B."/>
            <person name="Kuo A."/>
            <person name="Liang C."/>
            <person name="Lipzen A."/>
            <person name="Lutzoni F."/>
            <person name="Magnuson J."/>
            <person name="Mondo S."/>
            <person name="Nolan M."/>
            <person name="Ohm R."/>
            <person name="Pangilinan J."/>
            <person name="Park H.-J."/>
            <person name="Ramirez L."/>
            <person name="Alfaro M."/>
            <person name="Sun H."/>
            <person name="Tritt A."/>
            <person name="Yoshinaga Y."/>
            <person name="Zwiers L.-H."/>
            <person name="Turgeon B."/>
            <person name="Goodwin S."/>
            <person name="Spatafora J."/>
            <person name="Crous P."/>
            <person name="Grigoriev I."/>
        </authorList>
    </citation>
    <scope>NUCLEOTIDE SEQUENCE</scope>
    <source>
        <strain evidence="2">ATCC 74209</strain>
    </source>
</reference>
<gene>
    <name evidence="2" type="ORF">GQ43DRAFT_484952</name>
</gene>
<dbReference type="InterPro" id="IPR023214">
    <property type="entry name" value="HAD_sf"/>
</dbReference>
<dbReference type="SFLD" id="SFLDG01129">
    <property type="entry name" value="C1.5:_HAD__Beta-PGM__Phosphata"/>
    <property type="match status" value="1"/>
</dbReference>
<dbReference type="Pfam" id="PF00702">
    <property type="entry name" value="Hydrolase"/>
    <property type="match status" value="1"/>
</dbReference>
<dbReference type="PANTHER" id="PTHR47829:SF1">
    <property type="entry name" value="HAD FAMILY PHOSPHATASE"/>
    <property type="match status" value="1"/>
</dbReference>
<dbReference type="InterPro" id="IPR023198">
    <property type="entry name" value="PGP-like_dom2"/>
</dbReference>
<keyword evidence="3" id="KW-1185">Reference proteome</keyword>
<feature type="region of interest" description="Disordered" evidence="1">
    <location>
        <begin position="90"/>
        <end position="122"/>
    </location>
</feature>
<protein>
    <submittedName>
        <fullName evidence="2">HAD-like protein</fullName>
    </submittedName>
</protein>
<proteinExistence type="predicted"/>
<evidence type="ECO:0000313" key="3">
    <source>
        <dbReference type="Proteomes" id="UP000799536"/>
    </source>
</evidence>
<dbReference type="AlphaFoldDB" id="A0A9P4MQX9"/>